<proteinExistence type="predicted"/>
<dbReference type="InterPro" id="IPR014529">
    <property type="entry name" value="UCP026631"/>
</dbReference>
<dbReference type="PANTHER" id="PTHR34473:SF2">
    <property type="entry name" value="UPF0699 TRANSMEMBRANE PROTEIN YDBT"/>
    <property type="match status" value="1"/>
</dbReference>
<dbReference type="RefSeq" id="WP_087135671.1">
    <property type="nucleotide sequence ID" value="NZ_FUKR01000002.1"/>
</dbReference>
<evidence type="ECO:0000256" key="2">
    <source>
        <dbReference type="SAM" id="Phobius"/>
    </source>
</evidence>
<dbReference type="AlphaFoldDB" id="A0A1R4I773"/>
<keyword evidence="2" id="KW-0472">Membrane</keyword>
<feature type="region of interest" description="Disordered" evidence="1">
    <location>
        <begin position="1"/>
        <end position="34"/>
    </location>
</feature>
<reference evidence="5" key="1">
    <citation type="submission" date="2017-02" db="EMBL/GenBank/DDBJ databases">
        <authorList>
            <person name="Dridi B."/>
        </authorList>
    </citation>
    <scope>NUCLEOTIDE SEQUENCE [LARGE SCALE GENOMIC DNA]</scope>
    <source>
        <strain evidence="5">EB411</strain>
    </source>
</reference>
<evidence type="ECO:0000313" key="4">
    <source>
        <dbReference type="EMBL" id="SJN15609.1"/>
    </source>
</evidence>
<evidence type="ECO:0000256" key="1">
    <source>
        <dbReference type="SAM" id="MobiDB-lite"/>
    </source>
</evidence>
<accession>A0A1R4I773</accession>
<dbReference type="Pfam" id="PF03703">
    <property type="entry name" value="bPH_2"/>
    <property type="match status" value="2"/>
</dbReference>
<gene>
    <name evidence="4" type="ORF">FM119_00150</name>
</gene>
<dbReference type="PANTHER" id="PTHR34473">
    <property type="entry name" value="UPF0699 TRANSMEMBRANE PROTEIN YDBS"/>
    <property type="match status" value="1"/>
</dbReference>
<dbReference type="EMBL" id="FUKR01000002">
    <property type="protein sequence ID" value="SJN15609.1"/>
    <property type="molecule type" value="Genomic_DNA"/>
</dbReference>
<feature type="compositionally biased region" description="Basic and acidic residues" evidence="1">
    <location>
        <begin position="1"/>
        <end position="10"/>
    </location>
</feature>
<dbReference type="PIRSF" id="PIRSF026631">
    <property type="entry name" value="UCP026631"/>
    <property type="match status" value="1"/>
</dbReference>
<dbReference type="Proteomes" id="UP000196778">
    <property type="component" value="Unassembled WGS sequence"/>
</dbReference>
<feature type="transmembrane region" description="Helical" evidence="2">
    <location>
        <begin position="257"/>
        <end position="281"/>
    </location>
</feature>
<name>A0A1R4I773_9MICO</name>
<feature type="transmembrane region" description="Helical" evidence="2">
    <location>
        <begin position="52"/>
        <end position="70"/>
    </location>
</feature>
<feature type="domain" description="YdbS-like PH" evidence="3">
    <location>
        <begin position="435"/>
        <end position="509"/>
    </location>
</feature>
<evidence type="ECO:0000259" key="3">
    <source>
        <dbReference type="Pfam" id="PF03703"/>
    </source>
</evidence>
<feature type="transmembrane region" description="Helical" evidence="2">
    <location>
        <begin position="98"/>
        <end position="119"/>
    </location>
</feature>
<protein>
    <submittedName>
        <fullName evidence="4">Membrane-flanked domain</fullName>
    </submittedName>
</protein>
<feature type="compositionally biased region" description="Low complexity" evidence="1">
    <location>
        <begin position="16"/>
        <end position="34"/>
    </location>
</feature>
<feature type="domain" description="YdbS-like PH" evidence="3">
    <location>
        <begin position="121"/>
        <end position="197"/>
    </location>
</feature>
<keyword evidence="5" id="KW-1185">Reference proteome</keyword>
<evidence type="ECO:0000313" key="5">
    <source>
        <dbReference type="Proteomes" id="UP000196778"/>
    </source>
</evidence>
<feature type="transmembrane region" description="Helical" evidence="2">
    <location>
        <begin position="287"/>
        <end position="305"/>
    </location>
</feature>
<keyword evidence="2" id="KW-0812">Transmembrane</keyword>
<sequence length="537" mass="57280">MSDDASRNEPEAEPVDTAAGHATAADSAAPSATAPTTLADGEWHRVHPATPFLRGGIFFLAIIGFVIANLRERFISIFVGPGENTSGDPVDFILAEGLLGVAALVVFGVVLLIVGYSYLSWRMNSYRVTGDSVELRRGIVFRTHRQAKLDRIQGVEINRPFIPRLFGAAKLDVSVAGQDGKVSLEYLRSAEADSLRSDILTLASGRSLSGAADGAAAEGRGGLGQAVHARVEDLLSREADSGVADWRTAVRVPTGRVIGSTLVGWTTVFAILLVAAFIVIAIVGSSWALFSLIPAAIGFGSYYWGTITRSLKYSIAQTPSGVRVASGLLSTVSETVAPGRIHAVEVLQPLLWRPFGWWTVRVTKAGVSLEDQMKASVNVLPVGRLEDAEAVLLLLLREGHGRRAAGVLPELIADPAGQGLTMSPRRARWLSPFAWRRTGLAIADGAVVSRRGVMWRRLVIVPLVRVQSLQLTQGPVARLFRVAAATLHTVPGPVSATMPQIDVRTAEALLFTAIGRVVGQMRSDAGERWDAEGRGSA</sequence>
<dbReference type="OrthoDB" id="3190163at2"/>
<organism evidence="4 5">
    <name type="scientific">Mycetocola reblochoni REB411</name>
    <dbReference type="NCBI Taxonomy" id="1255698"/>
    <lineage>
        <taxon>Bacteria</taxon>
        <taxon>Bacillati</taxon>
        <taxon>Actinomycetota</taxon>
        <taxon>Actinomycetes</taxon>
        <taxon>Micrococcales</taxon>
        <taxon>Microbacteriaceae</taxon>
        <taxon>Mycetocola</taxon>
    </lineage>
</organism>
<keyword evidence="2" id="KW-1133">Transmembrane helix</keyword>
<dbReference type="InterPro" id="IPR005182">
    <property type="entry name" value="YdbS-like_PH"/>
</dbReference>